<evidence type="ECO:0000256" key="2">
    <source>
        <dbReference type="ARBA" id="ARBA00022737"/>
    </source>
</evidence>
<keyword evidence="2" id="KW-0677">Repeat</keyword>
<feature type="region of interest" description="Disordered" evidence="5">
    <location>
        <begin position="321"/>
        <end position="382"/>
    </location>
</feature>
<organism evidence="7 8">
    <name type="scientific">Lachancea meyersii CBS 8951</name>
    <dbReference type="NCBI Taxonomy" id="1266667"/>
    <lineage>
        <taxon>Eukaryota</taxon>
        <taxon>Fungi</taxon>
        <taxon>Dikarya</taxon>
        <taxon>Ascomycota</taxon>
        <taxon>Saccharomycotina</taxon>
        <taxon>Saccharomycetes</taxon>
        <taxon>Saccharomycetales</taxon>
        <taxon>Saccharomycetaceae</taxon>
        <taxon>Lachancea</taxon>
    </lineage>
</organism>
<keyword evidence="8" id="KW-1185">Reference proteome</keyword>
<keyword evidence="4" id="KW-0472">Membrane</keyword>
<comment type="subcellular location">
    <subcellularLocation>
        <location evidence="1">Golgi apparatus membrane</location>
    </subcellularLocation>
</comment>
<evidence type="ECO:0000313" key="8">
    <source>
        <dbReference type="Proteomes" id="UP000191144"/>
    </source>
</evidence>
<feature type="domain" description="PDZ GRASP-type" evidence="6">
    <location>
        <begin position="165"/>
        <end position="253"/>
    </location>
</feature>
<dbReference type="PANTHER" id="PTHR12893:SF0">
    <property type="entry name" value="GRASP65"/>
    <property type="match status" value="1"/>
</dbReference>
<dbReference type="PROSITE" id="PS51865">
    <property type="entry name" value="PDZ_GRASP"/>
    <property type="match status" value="2"/>
</dbReference>
<dbReference type="Gene3D" id="2.30.42.10">
    <property type="match status" value="1"/>
</dbReference>
<dbReference type="GO" id="GO:0007030">
    <property type="term" value="P:Golgi organization"/>
    <property type="evidence" value="ECO:0007669"/>
    <property type="project" value="TreeGrafter"/>
</dbReference>
<dbReference type="InterPro" id="IPR007583">
    <property type="entry name" value="GRASP55_65"/>
</dbReference>
<dbReference type="AlphaFoldDB" id="A0A1G4K5A6"/>
<dbReference type="OrthoDB" id="3318at2759"/>
<evidence type="ECO:0000313" key="7">
    <source>
        <dbReference type="EMBL" id="SCU98892.1"/>
    </source>
</evidence>
<gene>
    <name evidence="7" type="ORF">LAME_0G00958G</name>
</gene>
<evidence type="ECO:0000256" key="4">
    <source>
        <dbReference type="ARBA" id="ARBA00023136"/>
    </source>
</evidence>
<dbReference type="InterPro" id="IPR024958">
    <property type="entry name" value="GRASP_PDZ"/>
</dbReference>
<dbReference type="GO" id="GO:0000139">
    <property type="term" value="C:Golgi membrane"/>
    <property type="evidence" value="ECO:0007669"/>
    <property type="project" value="UniProtKB-SubCell"/>
</dbReference>
<dbReference type="InterPro" id="IPR036034">
    <property type="entry name" value="PDZ_sf"/>
</dbReference>
<evidence type="ECO:0000259" key="6">
    <source>
        <dbReference type="PROSITE" id="PS51865"/>
    </source>
</evidence>
<evidence type="ECO:0000256" key="3">
    <source>
        <dbReference type="ARBA" id="ARBA00023034"/>
    </source>
</evidence>
<evidence type="ECO:0000256" key="5">
    <source>
        <dbReference type="SAM" id="MobiDB-lite"/>
    </source>
</evidence>
<reference evidence="8" key="1">
    <citation type="submission" date="2016-03" db="EMBL/GenBank/DDBJ databases">
        <authorList>
            <person name="Devillers Hugo."/>
        </authorList>
    </citation>
    <scope>NUCLEOTIDE SEQUENCE [LARGE SCALE GENOMIC DNA]</scope>
</reference>
<proteinExistence type="predicted"/>
<dbReference type="Pfam" id="PF04495">
    <property type="entry name" value="GRASP55_65"/>
    <property type="match status" value="1"/>
</dbReference>
<evidence type="ECO:0000256" key="1">
    <source>
        <dbReference type="ARBA" id="ARBA00004394"/>
    </source>
</evidence>
<keyword evidence="3" id="KW-0333">Golgi apparatus</keyword>
<dbReference type="PANTHER" id="PTHR12893">
    <property type="entry name" value="GOLGI REASSEMBLY STACKING PROTEIN GRASP"/>
    <property type="match status" value="1"/>
</dbReference>
<protein>
    <submittedName>
        <fullName evidence="7">LAME_0G00958g1_1</fullName>
    </submittedName>
</protein>
<dbReference type="Proteomes" id="UP000191144">
    <property type="component" value="Chromosome G"/>
</dbReference>
<sequence length="382" mass="40989">MFRIAKNLVKTFEQSVSDTIGAGGRLDPYFASVPSNLLVPGNDSNETLNGLRVLSCEVAQLQLQSFFDYIVGIDDQPLPLIQNQHGYLYPDFGAITRTLNAACGSSVGLNVWCGRGGVFRTEYVRVERKQRVEDVPLDSSGDQEYQAFDRLGFSAQWTPLIAATYTYHVLQIHDQASPGSRAGLIPREDYVIGCQEGLLATGGETLLQDILRSRANHDLELYVYNLVSDSVRPVTVHIGGDGRLGCNMGYGYLHRIPAPAGQNNGYTPQQPVDINAQPTLEANYEPAPSGESFIPAGSVGIIPAVSNAVPATTSEFIVPPPVHKRKSKQTNAAAAAASIKDYFQEGKDPSPAPSAKHSPGSSLPPPPPVSVQKDATAGDKAN</sequence>
<dbReference type="EMBL" id="LT598484">
    <property type="protein sequence ID" value="SCU98892.1"/>
    <property type="molecule type" value="Genomic_DNA"/>
</dbReference>
<accession>A0A1G4K5A6</accession>
<name>A0A1G4K5A6_9SACH</name>
<dbReference type="FunFam" id="2.30.42.10:FF:000183">
    <property type="entry name" value="Golgi reassembly-stacking protein 2"/>
    <property type="match status" value="1"/>
</dbReference>
<feature type="domain" description="PDZ GRASP-type" evidence="6">
    <location>
        <begin position="49"/>
        <end position="160"/>
    </location>
</feature>